<dbReference type="GO" id="GO:0032259">
    <property type="term" value="P:methylation"/>
    <property type="evidence" value="ECO:0007669"/>
    <property type="project" value="UniProtKB-KW"/>
</dbReference>
<dbReference type="Gene3D" id="3.30.160.70">
    <property type="entry name" value="Methylated DNA-protein cysteine methyltransferase domain"/>
    <property type="match status" value="1"/>
</dbReference>
<accession>A0A9D1M830</accession>
<comment type="caution">
    <text evidence="12">The sequence shown here is derived from an EMBL/GenBank/DDBJ whole genome shotgun (WGS) entry which is preliminary data.</text>
</comment>
<evidence type="ECO:0000313" key="13">
    <source>
        <dbReference type="Proteomes" id="UP000824112"/>
    </source>
</evidence>
<evidence type="ECO:0000259" key="10">
    <source>
        <dbReference type="Pfam" id="PF01035"/>
    </source>
</evidence>
<dbReference type="EC" id="2.1.1.63" evidence="9"/>
<evidence type="ECO:0000256" key="9">
    <source>
        <dbReference type="HAMAP-Rule" id="MF_00772"/>
    </source>
</evidence>
<reference evidence="12" key="2">
    <citation type="journal article" date="2021" name="PeerJ">
        <title>Extensive microbial diversity within the chicken gut microbiome revealed by metagenomics and culture.</title>
        <authorList>
            <person name="Gilroy R."/>
            <person name="Ravi A."/>
            <person name="Getino M."/>
            <person name="Pursley I."/>
            <person name="Horton D.L."/>
            <person name="Alikhan N.F."/>
            <person name="Baker D."/>
            <person name="Gharbi K."/>
            <person name="Hall N."/>
            <person name="Watson M."/>
            <person name="Adriaenssens E.M."/>
            <person name="Foster-Nyarko E."/>
            <person name="Jarju S."/>
            <person name="Secka A."/>
            <person name="Antonio M."/>
            <person name="Oren A."/>
            <person name="Chaudhuri R.R."/>
            <person name="La Ragione R."/>
            <person name="Hildebrand F."/>
            <person name="Pallen M.J."/>
        </authorList>
    </citation>
    <scope>NUCLEOTIDE SEQUENCE</scope>
    <source>
        <strain evidence="12">CHK158-818</strain>
    </source>
</reference>
<evidence type="ECO:0000256" key="7">
    <source>
        <dbReference type="ARBA" id="ARBA00023204"/>
    </source>
</evidence>
<dbReference type="HAMAP" id="MF_00772">
    <property type="entry name" value="OGT"/>
    <property type="match status" value="1"/>
</dbReference>
<dbReference type="InterPro" id="IPR036631">
    <property type="entry name" value="MGMT_N_sf"/>
</dbReference>
<dbReference type="NCBIfam" id="TIGR00589">
    <property type="entry name" value="ogt"/>
    <property type="match status" value="1"/>
</dbReference>
<dbReference type="InterPro" id="IPR023546">
    <property type="entry name" value="MGMT"/>
</dbReference>
<comment type="miscellaneous">
    <text evidence="9">This enzyme catalyzes only one turnover and therefore is not strictly catalytic. According to one definition, an enzyme is a biocatalyst that acts repeatedly and over many reaction cycles.</text>
</comment>
<comment type="catalytic activity">
    <reaction evidence="1 9">
        <text>a 4-O-methyl-thymidine in DNA + L-cysteinyl-[protein] = a thymidine in DNA + S-methyl-L-cysteinyl-[protein]</text>
        <dbReference type="Rhea" id="RHEA:53428"/>
        <dbReference type="Rhea" id="RHEA-COMP:10131"/>
        <dbReference type="Rhea" id="RHEA-COMP:10132"/>
        <dbReference type="Rhea" id="RHEA-COMP:13555"/>
        <dbReference type="Rhea" id="RHEA-COMP:13556"/>
        <dbReference type="ChEBI" id="CHEBI:29950"/>
        <dbReference type="ChEBI" id="CHEBI:82612"/>
        <dbReference type="ChEBI" id="CHEBI:137386"/>
        <dbReference type="ChEBI" id="CHEBI:137387"/>
        <dbReference type="EC" id="2.1.1.63"/>
    </reaction>
</comment>
<keyword evidence="5 9" id="KW-0808">Transferase</keyword>
<evidence type="ECO:0000256" key="3">
    <source>
        <dbReference type="ARBA" id="ARBA00022490"/>
    </source>
</evidence>
<feature type="domain" description="Methylguanine DNA methyltransferase ribonuclease-like" evidence="11">
    <location>
        <begin position="63"/>
        <end position="87"/>
    </location>
</feature>
<evidence type="ECO:0000256" key="8">
    <source>
        <dbReference type="ARBA" id="ARBA00049348"/>
    </source>
</evidence>
<dbReference type="PANTHER" id="PTHR10815:SF5">
    <property type="entry name" value="METHYLATED-DNA--PROTEIN-CYSTEINE METHYLTRANSFERASE"/>
    <property type="match status" value="1"/>
</dbReference>
<dbReference type="InterPro" id="IPR014048">
    <property type="entry name" value="MethylDNA_cys_MeTrfase_DNA-bd"/>
</dbReference>
<keyword evidence="7 9" id="KW-0234">DNA repair</keyword>
<keyword evidence="3 9" id="KW-0963">Cytoplasm</keyword>
<evidence type="ECO:0000256" key="1">
    <source>
        <dbReference type="ARBA" id="ARBA00001286"/>
    </source>
</evidence>
<dbReference type="PANTHER" id="PTHR10815">
    <property type="entry name" value="METHYLATED-DNA--PROTEIN-CYSTEINE METHYLTRANSFERASE"/>
    <property type="match status" value="1"/>
</dbReference>
<evidence type="ECO:0000256" key="2">
    <source>
        <dbReference type="ARBA" id="ARBA00008711"/>
    </source>
</evidence>
<evidence type="ECO:0000256" key="5">
    <source>
        <dbReference type="ARBA" id="ARBA00022679"/>
    </source>
</evidence>
<feature type="domain" description="Methylated-DNA-[protein]-cysteine S-methyltransferase DNA binding" evidence="10">
    <location>
        <begin position="93"/>
        <end position="172"/>
    </location>
</feature>
<dbReference type="InterPro" id="IPR036388">
    <property type="entry name" value="WH-like_DNA-bd_sf"/>
</dbReference>
<comment type="similarity">
    <text evidence="2 9">Belongs to the MGMT family.</text>
</comment>
<dbReference type="FunFam" id="1.10.10.10:FF:000214">
    <property type="entry name" value="Methylated-DNA--protein-cysteine methyltransferase"/>
    <property type="match status" value="1"/>
</dbReference>
<dbReference type="AlphaFoldDB" id="A0A9D1M830"/>
<reference evidence="12" key="1">
    <citation type="submission" date="2020-10" db="EMBL/GenBank/DDBJ databases">
        <authorList>
            <person name="Gilroy R."/>
        </authorList>
    </citation>
    <scope>NUCLEOTIDE SEQUENCE</scope>
    <source>
        <strain evidence="12">CHK158-818</strain>
    </source>
</reference>
<dbReference type="Pfam" id="PF01035">
    <property type="entry name" value="DNA_binding_1"/>
    <property type="match status" value="1"/>
</dbReference>
<dbReference type="PROSITE" id="PS00374">
    <property type="entry name" value="MGMT"/>
    <property type="match status" value="1"/>
</dbReference>
<evidence type="ECO:0000259" key="11">
    <source>
        <dbReference type="Pfam" id="PF02870"/>
    </source>
</evidence>
<dbReference type="SUPFAM" id="SSF46767">
    <property type="entry name" value="Methylated DNA-protein cysteine methyltransferase, C-terminal domain"/>
    <property type="match status" value="1"/>
</dbReference>
<dbReference type="SUPFAM" id="SSF53155">
    <property type="entry name" value="Methylated DNA-protein cysteine methyltransferase domain"/>
    <property type="match status" value="1"/>
</dbReference>
<dbReference type="CDD" id="cd06445">
    <property type="entry name" value="ATase"/>
    <property type="match status" value="1"/>
</dbReference>
<dbReference type="InterPro" id="IPR001497">
    <property type="entry name" value="MethylDNA_cys_MeTrfase_AS"/>
</dbReference>
<evidence type="ECO:0000256" key="4">
    <source>
        <dbReference type="ARBA" id="ARBA00022603"/>
    </source>
</evidence>
<keyword evidence="6 9" id="KW-0227">DNA damage</keyword>
<sequence length="178" mass="19928">MKDTRARNIIYTQQYHAACGELILGAVNGKLCLCDWTAAKHHNTVRERLQKALKADYAEQESKITQEAARQLAQYFEGKRTKFDIPLFLVGTDFQRKVWQDLLKIPYGETRSYAELAQEAGSPKGVRAVANAIGSNALSIFVPCHRIIGSNRSLTGYAGGLRAKDFLIKLESLTLLKR</sequence>
<comment type="function">
    <text evidence="9">Involved in the cellular defense against the biological effects of O6-methylguanine (O6-MeG) and O4-methylthymine (O4-MeT) in DNA. Repairs the methylated nucleobase in DNA by stoichiometrically transferring the methyl group to a cysteine residue in the enzyme. This is a suicide reaction: the enzyme is irreversibly inactivated.</text>
</comment>
<comment type="catalytic activity">
    <reaction evidence="8 9">
        <text>a 6-O-methyl-2'-deoxyguanosine in DNA + L-cysteinyl-[protein] = S-methyl-L-cysteinyl-[protein] + a 2'-deoxyguanosine in DNA</text>
        <dbReference type="Rhea" id="RHEA:24000"/>
        <dbReference type="Rhea" id="RHEA-COMP:10131"/>
        <dbReference type="Rhea" id="RHEA-COMP:10132"/>
        <dbReference type="Rhea" id="RHEA-COMP:11367"/>
        <dbReference type="Rhea" id="RHEA-COMP:11368"/>
        <dbReference type="ChEBI" id="CHEBI:29950"/>
        <dbReference type="ChEBI" id="CHEBI:82612"/>
        <dbReference type="ChEBI" id="CHEBI:85445"/>
        <dbReference type="ChEBI" id="CHEBI:85448"/>
        <dbReference type="EC" id="2.1.1.63"/>
    </reaction>
</comment>
<dbReference type="Proteomes" id="UP000824112">
    <property type="component" value="Unassembled WGS sequence"/>
</dbReference>
<keyword evidence="4 9" id="KW-0489">Methyltransferase</keyword>
<dbReference type="InterPro" id="IPR008332">
    <property type="entry name" value="MethylG_MeTrfase_N"/>
</dbReference>
<dbReference type="Pfam" id="PF02870">
    <property type="entry name" value="Methyltransf_1N"/>
    <property type="match status" value="1"/>
</dbReference>
<evidence type="ECO:0000256" key="6">
    <source>
        <dbReference type="ARBA" id="ARBA00022763"/>
    </source>
</evidence>
<protein>
    <recommendedName>
        <fullName evidence="9">Methylated-DNA--protein-cysteine methyltransferase</fullName>
        <ecNumber evidence="9">2.1.1.63</ecNumber>
    </recommendedName>
    <alternativeName>
        <fullName evidence="9">6-O-methylguanine-DNA methyltransferase</fullName>
        <shortName evidence="9">MGMT</shortName>
    </alternativeName>
    <alternativeName>
        <fullName evidence="9">O-6-methylguanine-DNA-alkyltransferase</fullName>
    </alternativeName>
</protein>
<dbReference type="GO" id="GO:0005737">
    <property type="term" value="C:cytoplasm"/>
    <property type="evidence" value="ECO:0007669"/>
    <property type="project" value="UniProtKB-SubCell"/>
</dbReference>
<dbReference type="EMBL" id="DVNA01000137">
    <property type="protein sequence ID" value="HIU55367.1"/>
    <property type="molecule type" value="Genomic_DNA"/>
</dbReference>
<feature type="active site" description="Nucleophile; methyl group acceptor" evidence="9">
    <location>
        <position position="144"/>
    </location>
</feature>
<gene>
    <name evidence="12" type="ORF">IAB03_06125</name>
</gene>
<dbReference type="InterPro" id="IPR036217">
    <property type="entry name" value="MethylDNA_cys_MeTrfase_DNAb"/>
</dbReference>
<dbReference type="GO" id="GO:0006307">
    <property type="term" value="P:DNA alkylation repair"/>
    <property type="evidence" value="ECO:0007669"/>
    <property type="project" value="UniProtKB-UniRule"/>
</dbReference>
<name>A0A9D1M830_9BACT</name>
<dbReference type="GO" id="GO:0003908">
    <property type="term" value="F:methylated-DNA-[protein]-cysteine S-methyltransferase activity"/>
    <property type="evidence" value="ECO:0007669"/>
    <property type="project" value="UniProtKB-UniRule"/>
</dbReference>
<organism evidence="12 13">
    <name type="scientific">Candidatus Gallibacteroides avistercoris</name>
    <dbReference type="NCBI Taxonomy" id="2840833"/>
    <lineage>
        <taxon>Bacteria</taxon>
        <taxon>Pseudomonadati</taxon>
        <taxon>Bacteroidota</taxon>
        <taxon>Bacteroidia</taxon>
        <taxon>Bacteroidales</taxon>
        <taxon>Bacteroidaceae</taxon>
        <taxon>Bacteroidaceae incertae sedis</taxon>
        <taxon>Candidatus Gallibacteroides</taxon>
    </lineage>
</organism>
<evidence type="ECO:0000313" key="12">
    <source>
        <dbReference type="EMBL" id="HIU55367.1"/>
    </source>
</evidence>
<dbReference type="Gene3D" id="1.10.10.10">
    <property type="entry name" value="Winged helix-like DNA-binding domain superfamily/Winged helix DNA-binding domain"/>
    <property type="match status" value="1"/>
</dbReference>
<comment type="subcellular location">
    <subcellularLocation>
        <location evidence="9">Cytoplasm</location>
    </subcellularLocation>
</comment>
<proteinExistence type="inferred from homology"/>